<dbReference type="PANTHER" id="PTHR47756:SF2">
    <property type="entry name" value="BLL6612 PROTEIN"/>
    <property type="match status" value="1"/>
</dbReference>
<feature type="compositionally biased region" description="Gly residues" evidence="1">
    <location>
        <begin position="1"/>
        <end position="11"/>
    </location>
</feature>
<dbReference type="GO" id="GO:0003700">
    <property type="term" value="F:DNA-binding transcription factor activity"/>
    <property type="evidence" value="ECO:0007669"/>
    <property type="project" value="InterPro"/>
</dbReference>
<evidence type="ECO:0000313" key="5">
    <source>
        <dbReference type="Proteomes" id="UP000278398"/>
    </source>
</evidence>
<dbReference type="InterPro" id="IPR046531">
    <property type="entry name" value="DUF6596"/>
</dbReference>
<dbReference type="Pfam" id="PF04542">
    <property type="entry name" value="Sigma70_r2"/>
    <property type="match status" value="1"/>
</dbReference>
<dbReference type="Pfam" id="PF20239">
    <property type="entry name" value="DUF6596"/>
    <property type="match status" value="1"/>
</dbReference>
<dbReference type="PANTHER" id="PTHR47756">
    <property type="entry name" value="BLL6612 PROTEIN-RELATED"/>
    <property type="match status" value="1"/>
</dbReference>
<accession>A0A429YLV3</accession>
<dbReference type="Gene3D" id="1.10.1740.10">
    <property type="match status" value="1"/>
</dbReference>
<dbReference type="InterPro" id="IPR007627">
    <property type="entry name" value="RNA_pol_sigma70_r2"/>
</dbReference>
<keyword evidence="5" id="KW-1185">Reference proteome</keyword>
<dbReference type="SUPFAM" id="SSF88946">
    <property type="entry name" value="Sigma2 domain of RNA polymerase sigma factors"/>
    <property type="match status" value="1"/>
</dbReference>
<reference evidence="4 5" key="1">
    <citation type="submission" date="2018-12" db="EMBL/GenBank/DDBJ databases">
        <title>Mesorhizobium carbonis sp. nov., isolated from coal mine water.</title>
        <authorList>
            <person name="Xin W."/>
            <person name="Xu Z."/>
            <person name="Xiang F."/>
            <person name="Zhang J."/>
            <person name="Xi L."/>
            <person name="Liu J."/>
        </authorList>
    </citation>
    <scope>NUCLEOTIDE SEQUENCE [LARGE SCALE GENOMIC DNA]</scope>
    <source>
        <strain evidence="4 5">B2.3</strain>
    </source>
</reference>
<name>A0A429YLV3_9HYPH</name>
<feature type="domain" description="DUF6596" evidence="3">
    <location>
        <begin position="202"/>
        <end position="300"/>
    </location>
</feature>
<comment type="caution">
    <text evidence="4">The sequence shown here is derived from an EMBL/GenBank/DDBJ whole genome shotgun (WGS) entry which is preliminary data.</text>
</comment>
<dbReference type="GO" id="GO:0006352">
    <property type="term" value="P:DNA-templated transcription initiation"/>
    <property type="evidence" value="ECO:0007669"/>
    <property type="project" value="InterPro"/>
</dbReference>
<gene>
    <name evidence="4" type="ORF">EJC49_23425</name>
</gene>
<evidence type="ECO:0000259" key="2">
    <source>
        <dbReference type="Pfam" id="PF04542"/>
    </source>
</evidence>
<dbReference type="EMBL" id="RWKW01000115">
    <property type="protein sequence ID" value="RST82445.1"/>
    <property type="molecule type" value="Genomic_DNA"/>
</dbReference>
<dbReference type="OrthoDB" id="9780299at2"/>
<dbReference type="AlphaFoldDB" id="A0A429YLV3"/>
<protein>
    <submittedName>
        <fullName evidence="4">RNA polymerase subunit sigma-70</fullName>
    </submittedName>
</protein>
<dbReference type="InterPro" id="IPR013325">
    <property type="entry name" value="RNA_pol_sigma_r2"/>
</dbReference>
<proteinExistence type="predicted"/>
<evidence type="ECO:0000256" key="1">
    <source>
        <dbReference type="SAM" id="MobiDB-lite"/>
    </source>
</evidence>
<sequence>MGRAQPGGGVRSGRTAPRGDARGRVTAAAAEVERVARLSYGRLVATLAMRTGSVQMAADALSDALLRALETWPVRGIPEKPEAWLVTAARNRLSDARRHDRVAATAQSHLVRLEEERADRTRGTMPDHLLNLLFVCAHPAIAASIRTPLMLQVVLGLDARRMSGAFLISPGTLGQRLTRARAKIEAAGIGFALPSPDEFEARLDHVLDAIYAAYTVGAEGHSAGDAKGAPLASEAIWLGSVLASEMPRQAEAQALLALMLYAEARRPARTGPDGAFIPLDEQDPNLWNARMLDDADLAMRLAIPNASLGRYQIEAAIQAAHADRRRGNPTDWTGIAALYRGLVSLHPSIGAVTGLAAALGETGRGEEALALLDDIPRDRTTGYQPWWAVRAHLLRGKGDVEGARLAYDRATALSTDPAIRAFLSQRKASMRRD</sequence>
<feature type="domain" description="RNA polymerase sigma-70 region 2" evidence="2">
    <location>
        <begin position="39"/>
        <end position="100"/>
    </location>
</feature>
<dbReference type="Proteomes" id="UP000278398">
    <property type="component" value="Unassembled WGS sequence"/>
</dbReference>
<evidence type="ECO:0000259" key="3">
    <source>
        <dbReference type="Pfam" id="PF20239"/>
    </source>
</evidence>
<organism evidence="4 5">
    <name type="scientific">Aquibium carbonis</name>
    <dbReference type="NCBI Taxonomy" id="2495581"/>
    <lineage>
        <taxon>Bacteria</taxon>
        <taxon>Pseudomonadati</taxon>
        <taxon>Pseudomonadota</taxon>
        <taxon>Alphaproteobacteria</taxon>
        <taxon>Hyphomicrobiales</taxon>
        <taxon>Phyllobacteriaceae</taxon>
        <taxon>Aquibium</taxon>
    </lineage>
</organism>
<evidence type="ECO:0000313" key="4">
    <source>
        <dbReference type="EMBL" id="RST82445.1"/>
    </source>
</evidence>
<feature type="region of interest" description="Disordered" evidence="1">
    <location>
        <begin position="1"/>
        <end position="25"/>
    </location>
</feature>